<dbReference type="OrthoDB" id="9808290at2"/>
<dbReference type="STRING" id="639004.SAMN04488239_101229"/>
<evidence type="ECO:0000313" key="3">
    <source>
        <dbReference type="Proteomes" id="UP000199628"/>
    </source>
</evidence>
<dbReference type="PANTHER" id="PTHR37953:SF1">
    <property type="entry name" value="UPF0127 PROTEIN MJ1496"/>
    <property type="match status" value="1"/>
</dbReference>
<evidence type="ECO:0008006" key="4">
    <source>
        <dbReference type="Google" id="ProtNLM"/>
    </source>
</evidence>
<keyword evidence="1" id="KW-0732">Signal</keyword>
<dbReference type="EMBL" id="FMZV01000001">
    <property type="protein sequence ID" value="SDC11292.1"/>
    <property type="molecule type" value="Genomic_DNA"/>
</dbReference>
<reference evidence="3" key="1">
    <citation type="submission" date="2016-10" db="EMBL/GenBank/DDBJ databases">
        <authorList>
            <person name="Varghese N."/>
            <person name="Submissions S."/>
        </authorList>
    </citation>
    <scope>NUCLEOTIDE SEQUENCE [LARGE SCALE GENOMIC DNA]</scope>
    <source>
        <strain evidence="3">CGMCC 1.9108</strain>
    </source>
</reference>
<gene>
    <name evidence="2" type="ORF">SAMN04488239_101229</name>
</gene>
<proteinExistence type="predicted"/>
<dbReference type="Proteomes" id="UP000199628">
    <property type="component" value="Unassembled WGS sequence"/>
</dbReference>
<dbReference type="InterPro" id="IPR003795">
    <property type="entry name" value="DUF192"/>
</dbReference>
<protein>
    <recommendedName>
        <fullName evidence="4">DUF192 domain-containing protein</fullName>
    </recommendedName>
</protein>
<feature type="signal peptide" evidence="1">
    <location>
        <begin position="1"/>
        <end position="19"/>
    </location>
</feature>
<accession>A0A1G6IXM7</accession>
<dbReference type="Gene3D" id="2.60.120.1140">
    <property type="entry name" value="Protein of unknown function DUF192"/>
    <property type="match status" value="1"/>
</dbReference>
<dbReference type="InterPro" id="IPR038695">
    <property type="entry name" value="Saro_0823-like_sf"/>
</dbReference>
<evidence type="ECO:0000256" key="1">
    <source>
        <dbReference type="SAM" id="SignalP"/>
    </source>
</evidence>
<dbReference type="Pfam" id="PF02643">
    <property type="entry name" value="DUF192"/>
    <property type="match status" value="1"/>
</dbReference>
<name>A0A1G6IXM7_9RHOB</name>
<dbReference type="PANTHER" id="PTHR37953">
    <property type="entry name" value="UPF0127 PROTEIN MJ1496"/>
    <property type="match status" value="1"/>
</dbReference>
<feature type="chain" id="PRO_5011654707" description="DUF192 domain-containing protein" evidence="1">
    <location>
        <begin position="20"/>
        <end position="155"/>
    </location>
</feature>
<sequence>MWRAILVLAGLLLAMPVSATEACREDIVHIRTEISELSFEIELAASPQDRSRGLMFRESLPLQAGMLFVFERPQRVAFWMKNTLIPLDMIFVDSSGTVTRIHANAVPHDETPIAGGDGVFAVLEINGGLADHYGIMAGSEMRHPVFSQGPAVWPC</sequence>
<dbReference type="AlphaFoldDB" id="A0A1G6IXM7"/>
<keyword evidence="3" id="KW-1185">Reference proteome</keyword>
<organism evidence="2 3">
    <name type="scientific">Ruegeria marina</name>
    <dbReference type="NCBI Taxonomy" id="639004"/>
    <lineage>
        <taxon>Bacteria</taxon>
        <taxon>Pseudomonadati</taxon>
        <taxon>Pseudomonadota</taxon>
        <taxon>Alphaproteobacteria</taxon>
        <taxon>Rhodobacterales</taxon>
        <taxon>Roseobacteraceae</taxon>
        <taxon>Ruegeria</taxon>
    </lineage>
</organism>
<evidence type="ECO:0000313" key="2">
    <source>
        <dbReference type="EMBL" id="SDC11292.1"/>
    </source>
</evidence>